<evidence type="ECO:0000313" key="13">
    <source>
        <dbReference type="Proteomes" id="UP000255265"/>
    </source>
</evidence>
<dbReference type="InterPro" id="IPR005170">
    <property type="entry name" value="Transptr-assoc_dom"/>
</dbReference>
<evidence type="ECO:0000256" key="6">
    <source>
        <dbReference type="ARBA" id="ARBA00022989"/>
    </source>
</evidence>
<comment type="caution">
    <text evidence="12">The sequence shown here is derived from an EMBL/GenBank/DDBJ whole genome shotgun (WGS) entry which is preliminary data.</text>
</comment>
<keyword evidence="8 10" id="KW-0472">Membrane</keyword>
<evidence type="ECO:0000256" key="4">
    <source>
        <dbReference type="ARBA" id="ARBA00022692"/>
    </source>
</evidence>
<feature type="transmembrane region" description="Helical" evidence="10">
    <location>
        <begin position="121"/>
        <end position="149"/>
    </location>
</feature>
<feature type="transmembrane region" description="Helical" evidence="10">
    <location>
        <begin position="82"/>
        <end position="100"/>
    </location>
</feature>
<dbReference type="SMART" id="SM01091">
    <property type="entry name" value="CorC_HlyC"/>
    <property type="match status" value="1"/>
</dbReference>
<feature type="domain" description="CBS" evidence="11">
    <location>
        <begin position="370"/>
        <end position="427"/>
    </location>
</feature>
<feature type="transmembrane region" description="Helical" evidence="10">
    <location>
        <begin position="155"/>
        <end position="173"/>
    </location>
</feature>
<comment type="subcellular location">
    <subcellularLocation>
        <location evidence="1">Cell membrane</location>
        <topology evidence="1">Multi-pass membrane protein</topology>
    </subcellularLocation>
</comment>
<keyword evidence="5" id="KW-0677">Repeat</keyword>
<comment type="similarity">
    <text evidence="2">Belongs to the UPF0053 family.</text>
</comment>
<gene>
    <name evidence="12" type="ORF">DFR41_105262</name>
</gene>
<keyword evidence="13" id="KW-1185">Reference proteome</keyword>
<evidence type="ECO:0000259" key="11">
    <source>
        <dbReference type="PROSITE" id="PS51371"/>
    </source>
</evidence>
<dbReference type="SUPFAM" id="SSF56176">
    <property type="entry name" value="FAD-binding/transporter-associated domain-like"/>
    <property type="match status" value="1"/>
</dbReference>
<evidence type="ECO:0000256" key="5">
    <source>
        <dbReference type="ARBA" id="ARBA00022737"/>
    </source>
</evidence>
<proteinExistence type="inferred from homology"/>
<accession>A0A370FJF6</accession>
<dbReference type="InterPro" id="IPR005496">
    <property type="entry name" value="Integral_membrane_TerC"/>
</dbReference>
<dbReference type="InterPro" id="IPR044751">
    <property type="entry name" value="Ion_transp-like_CBS"/>
</dbReference>
<keyword evidence="7 9" id="KW-0129">CBS domain</keyword>
<dbReference type="Proteomes" id="UP000255265">
    <property type="component" value="Unassembled WGS sequence"/>
</dbReference>
<dbReference type="PANTHER" id="PTHR22777">
    <property type="entry name" value="HEMOLYSIN-RELATED"/>
    <property type="match status" value="1"/>
</dbReference>
<evidence type="ECO:0000256" key="3">
    <source>
        <dbReference type="ARBA" id="ARBA00022475"/>
    </source>
</evidence>
<evidence type="ECO:0000256" key="2">
    <source>
        <dbReference type="ARBA" id="ARBA00006337"/>
    </source>
</evidence>
<dbReference type="PROSITE" id="PS51371">
    <property type="entry name" value="CBS"/>
    <property type="match status" value="1"/>
</dbReference>
<reference evidence="12 13" key="1">
    <citation type="submission" date="2018-07" db="EMBL/GenBank/DDBJ databases">
        <title>Genomic Encyclopedia of Type Strains, Phase IV (KMG-IV): sequencing the most valuable type-strain genomes for metagenomic binning, comparative biology and taxonomic classification.</title>
        <authorList>
            <person name="Goeker M."/>
        </authorList>
    </citation>
    <scope>NUCLEOTIDE SEQUENCE [LARGE SCALE GENOMIC DNA]</scope>
    <source>
        <strain evidence="12 13">DSM 21352</strain>
    </source>
</reference>
<dbReference type="SUPFAM" id="SSF54631">
    <property type="entry name" value="CBS-domain pair"/>
    <property type="match status" value="1"/>
</dbReference>
<evidence type="ECO:0000256" key="9">
    <source>
        <dbReference type="PROSITE-ProRule" id="PRU00703"/>
    </source>
</evidence>
<name>A0A370FJF6_9BURK</name>
<keyword evidence="6 10" id="KW-1133">Transmembrane helix</keyword>
<feature type="transmembrane region" description="Helical" evidence="10">
    <location>
        <begin position="214"/>
        <end position="232"/>
    </location>
</feature>
<feature type="transmembrane region" description="Helical" evidence="10">
    <location>
        <begin position="47"/>
        <end position="70"/>
    </location>
</feature>
<feature type="transmembrane region" description="Helical" evidence="10">
    <location>
        <begin position="185"/>
        <end position="208"/>
    </location>
</feature>
<dbReference type="Gene3D" id="3.10.580.10">
    <property type="entry name" value="CBS-domain"/>
    <property type="match status" value="1"/>
</dbReference>
<dbReference type="Pfam" id="PF00571">
    <property type="entry name" value="CBS"/>
    <property type="match status" value="1"/>
</dbReference>
<evidence type="ECO:0000256" key="8">
    <source>
        <dbReference type="ARBA" id="ARBA00023136"/>
    </source>
</evidence>
<evidence type="ECO:0000256" key="7">
    <source>
        <dbReference type="ARBA" id="ARBA00023122"/>
    </source>
</evidence>
<evidence type="ECO:0000256" key="1">
    <source>
        <dbReference type="ARBA" id="ARBA00004651"/>
    </source>
</evidence>
<dbReference type="AlphaFoldDB" id="A0A370FJF6"/>
<keyword evidence="4 10" id="KW-0812">Transmembrane</keyword>
<dbReference type="Gene3D" id="3.30.465.10">
    <property type="match status" value="1"/>
</dbReference>
<dbReference type="InterPro" id="IPR036318">
    <property type="entry name" value="FAD-bd_PCMH-like_sf"/>
</dbReference>
<dbReference type="Pfam" id="PF03471">
    <property type="entry name" value="CorC_HlyC"/>
    <property type="match status" value="1"/>
</dbReference>
<dbReference type="GO" id="GO:0005886">
    <property type="term" value="C:plasma membrane"/>
    <property type="evidence" value="ECO:0007669"/>
    <property type="project" value="UniProtKB-SubCell"/>
</dbReference>
<dbReference type="InterPro" id="IPR000644">
    <property type="entry name" value="CBS_dom"/>
</dbReference>
<dbReference type="Pfam" id="PF03741">
    <property type="entry name" value="TerC"/>
    <property type="match status" value="1"/>
</dbReference>
<evidence type="ECO:0000313" key="12">
    <source>
        <dbReference type="EMBL" id="RDI24347.1"/>
    </source>
</evidence>
<sequence>MIELFSDPAVWAGLLTLVVLEIVLGIDNLIFIAILAEKLPPHQRDRARVIGLSLALVMRLGLLSVISWMVTLTRPLFSLGPLSFSGRDLILLSGGLFLLFKATSELHERLEGAEHQVATNPVYAGFWLVVAQIVVLDAVFSLDAVITAVGMVGDLPVMMAAVVISIGVMLLAAKPLTRFVNAHPTVVVLCLSFLLMIGLSLVAEGFGFHLPKGYLYAAIGFSILIELLNQLARRNQARQQALRPLRERTAESVLRLLGGGRRLQAASTSAGDAQAPADAPAFAPEERHMVSGVLSLAERTARSIMTPRSDVSWIDLEESPDAVRERLLGSPHSLLPVCRGSLDQVVGVGRATELLATLVAQGRIDEQGAHMRVPLYLPESASVTHTIDVLRKAKGQLVLVNDEYGLLKGLLTPFDVLEAIAGEFPDEDELPEIERLEAGAWRVAGTADIHQLERMLETEGLVSDDDSYTSLAGYLLSRLGRMPSTGEVLIHDGWQMQVLDVDGQRIRAVRIEPAADETRAHAPSA</sequence>
<dbReference type="PANTHER" id="PTHR22777:SF15">
    <property type="entry name" value="UPF0053 INNER MEMBRANE PROTEIN YOAE"/>
    <property type="match status" value="1"/>
</dbReference>
<protein>
    <submittedName>
        <fullName evidence="12">Putative tellurium resistance membrane protein TerC</fullName>
    </submittedName>
</protein>
<dbReference type="EMBL" id="QQAV01000005">
    <property type="protein sequence ID" value="RDI24347.1"/>
    <property type="molecule type" value="Genomic_DNA"/>
</dbReference>
<dbReference type="InterPro" id="IPR046342">
    <property type="entry name" value="CBS_dom_sf"/>
</dbReference>
<organism evidence="12 13">
    <name type="scientific">Pseudacidovorax intermedius</name>
    <dbReference type="NCBI Taxonomy" id="433924"/>
    <lineage>
        <taxon>Bacteria</taxon>
        <taxon>Pseudomonadati</taxon>
        <taxon>Pseudomonadota</taxon>
        <taxon>Betaproteobacteria</taxon>
        <taxon>Burkholderiales</taxon>
        <taxon>Comamonadaceae</taxon>
        <taxon>Pseudacidovorax</taxon>
    </lineage>
</organism>
<feature type="transmembrane region" description="Helical" evidence="10">
    <location>
        <begin position="12"/>
        <end position="35"/>
    </location>
</feature>
<dbReference type="STRING" id="433924.NS331_01300"/>
<dbReference type="CDD" id="cd04590">
    <property type="entry name" value="CBS_pair_CorC_HlyC_assoc"/>
    <property type="match status" value="1"/>
</dbReference>
<evidence type="ECO:0000256" key="10">
    <source>
        <dbReference type="SAM" id="Phobius"/>
    </source>
</evidence>
<keyword evidence="3" id="KW-1003">Cell membrane</keyword>
<dbReference type="InterPro" id="IPR016169">
    <property type="entry name" value="FAD-bd_PCMH_sub2"/>
</dbReference>
<dbReference type="GO" id="GO:0050660">
    <property type="term" value="F:flavin adenine dinucleotide binding"/>
    <property type="evidence" value="ECO:0007669"/>
    <property type="project" value="InterPro"/>
</dbReference>